<dbReference type="EMBL" id="PELY01000455">
    <property type="protein sequence ID" value="RTH21865.1"/>
    <property type="molecule type" value="Genomic_DNA"/>
</dbReference>
<dbReference type="FunFam" id="3.40.1390.30:FF:000001">
    <property type="entry name" value="GTP cyclohydrolase 1 type 2"/>
    <property type="match status" value="1"/>
</dbReference>
<dbReference type="InterPro" id="IPR002678">
    <property type="entry name" value="DUF34/NIF3"/>
</dbReference>
<feature type="binding site" evidence="4">
    <location>
        <position position="210"/>
    </location>
    <ligand>
        <name>a divalent metal cation</name>
        <dbReference type="ChEBI" id="CHEBI:60240"/>
        <label>1</label>
    </ligand>
</feature>
<feature type="binding site" evidence="4">
    <location>
        <position position="64"/>
    </location>
    <ligand>
        <name>a divalent metal cation</name>
        <dbReference type="ChEBI" id="CHEBI:60240"/>
        <label>2</label>
    </ligand>
</feature>
<evidence type="ECO:0000313" key="8">
    <source>
        <dbReference type="Proteomes" id="UP000287306"/>
    </source>
</evidence>
<dbReference type="Proteomes" id="UP000287306">
    <property type="component" value="Unassembled WGS sequence"/>
</dbReference>
<dbReference type="Proteomes" id="UP000053099">
    <property type="component" value="Unassembled WGS sequence"/>
</dbReference>
<dbReference type="GO" id="GO:0046872">
    <property type="term" value="F:metal ion binding"/>
    <property type="evidence" value="ECO:0007669"/>
    <property type="project" value="UniProtKB-KW"/>
</dbReference>
<sequence length="242" mass="26690">MDRDELVRYLDTYLRLKDFPQDLSLNGLQVEGKKEVRKVGAAVDAAEAIFQKALEEGVDFLLVHHGLFWGKPFPIVGHHKRRLELLFQGGINLYAAHLPLDAHPEVGNNHELARALGLVEQEPFDVGVKGRFPLPTPLVQVADMLGQLTGMQPLVHQGGKGLVETVTIVSGGAASLIGQVDTDLFITGEPKHSVFHETFERGLNVIYAGHYDTEVFGVKALARHLEARFGLPWVFLDHPTGL</sequence>
<dbReference type="AlphaFoldDB" id="A0A0N1KP97"/>
<protein>
    <recommendedName>
        <fullName evidence="2">GTP cyclohydrolase 1 type 2 homolog</fullName>
    </recommendedName>
</protein>
<dbReference type="InterPro" id="IPR036069">
    <property type="entry name" value="DUF34/NIF3_sf"/>
</dbReference>
<gene>
    <name evidence="5" type="ORF">AN926_08075</name>
    <name evidence="6" type="ORF">CSW38_14420</name>
</gene>
<proteinExistence type="inferred from homology"/>
<dbReference type="SUPFAM" id="SSF102705">
    <property type="entry name" value="NIF3 (NGG1p interacting factor 3)-like"/>
    <property type="match status" value="1"/>
</dbReference>
<dbReference type="PANTHER" id="PTHR13799">
    <property type="entry name" value="NGG1 INTERACTING FACTOR 3"/>
    <property type="match status" value="1"/>
</dbReference>
<dbReference type="PANTHER" id="PTHR13799:SF14">
    <property type="entry name" value="GTP CYCLOHYDROLASE 1 TYPE 2 HOMOLOG"/>
    <property type="match status" value="1"/>
</dbReference>
<dbReference type="Gene3D" id="3.40.1390.30">
    <property type="entry name" value="NIF3 (NGG1p interacting factor 3)-like"/>
    <property type="match status" value="2"/>
</dbReference>
<evidence type="ECO:0000256" key="3">
    <source>
        <dbReference type="ARBA" id="ARBA00022723"/>
    </source>
</evidence>
<name>A0A0N1KP97_THESC</name>
<dbReference type="NCBIfam" id="TIGR00486">
    <property type="entry name" value="YbgI_SA1388"/>
    <property type="match status" value="1"/>
</dbReference>
<dbReference type="PATRIC" id="fig|37636.3.peg.796"/>
<dbReference type="GO" id="GO:0005737">
    <property type="term" value="C:cytoplasm"/>
    <property type="evidence" value="ECO:0007669"/>
    <property type="project" value="TreeGrafter"/>
</dbReference>
<comment type="similarity">
    <text evidence="1">Belongs to the GTP cyclohydrolase I type 2/NIF3 family.</text>
</comment>
<reference evidence="6 8" key="2">
    <citation type="journal article" date="2019" name="Extremophiles">
        <title>Biogeography of thermophiles and predominance of Thermus scotoductus in domestic water heaters.</title>
        <authorList>
            <person name="Wilpiszeski R.L."/>
            <person name="Zhang Z."/>
            <person name="House C.H."/>
        </authorList>
    </citation>
    <scope>NUCLEOTIDE SEQUENCE [LARGE SCALE GENOMIC DNA]</scope>
    <source>
        <strain evidence="6 8">25_S25</strain>
    </source>
</reference>
<organism evidence="5 7">
    <name type="scientific">Thermus scotoductus</name>
    <dbReference type="NCBI Taxonomy" id="37636"/>
    <lineage>
        <taxon>Bacteria</taxon>
        <taxon>Thermotogati</taxon>
        <taxon>Deinococcota</taxon>
        <taxon>Deinococci</taxon>
        <taxon>Thermales</taxon>
        <taxon>Thermaceae</taxon>
        <taxon>Thermus</taxon>
    </lineage>
</organism>
<dbReference type="RefSeq" id="WP_038031210.1">
    <property type="nucleotide sequence ID" value="NZ_PELL01000380.1"/>
</dbReference>
<keyword evidence="3 4" id="KW-0479">Metal-binding</keyword>
<feature type="binding site" evidence="4">
    <location>
        <position position="101"/>
    </location>
    <ligand>
        <name>a divalent metal cation</name>
        <dbReference type="ChEBI" id="CHEBI:60240"/>
        <label>1</label>
    </ligand>
</feature>
<evidence type="ECO:0000313" key="5">
    <source>
        <dbReference type="EMBL" id="KPD29420.1"/>
    </source>
</evidence>
<dbReference type="Pfam" id="PF01784">
    <property type="entry name" value="DUF34_NIF3"/>
    <property type="match status" value="1"/>
</dbReference>
<evidence type="ECO:0000256" key="1">
    <source>
        <dbReference type="ARBA" id="ARBA00006964"/>
    </source>
</evidence>
<reference evidence="5 7" key="1">
    <citation type="submission" date="2015-09" db="EMBL/GenBank/DDBJ databases">
        <title>Draft genome sequence of Thermus scotoductus strain K1 isolated from a geothermal spring in Nagorno-Karabakh, Armenia.</title>
        <authorList>
            <person name="Saghatelyan A."/>
            <person name="Poghosyan L."/>
            <person name="Panosyan H."/>
            <person name="Birkeland N.-K."/>
        </authorList>
    </citation>
    <scope>NUCLEOTIDE SEQUENCE [LARGE SCALE GENOMIC DNA]</scope>
    <source>
        <strain evidence="5 7">K1</strain>
    </source>
</reference>
<feature type="binding site" evidence="4">
    <location>
        <position position="214"/>
    </location>
    <ligand>
        <name>a divalent metal cation</name>
        <dbReference type="ChEBI" id="CHEBI:60240"/>
        <label>1</label>
    </ligand>
</feature>
<evidence type="ECO:0000256" key="4">
    <source>
        <dbReference type="PIRSR" id="PIRSR602678-1"/>
    </source>
</evidence>
<evidence type="ECO:0000256" key="2">
    <source>
        <dbReference type="ARBA" id="ARBA00022112"/>
    </source>
</evidence>
<evidence type="ECO:0000313" key="6">
    <source>
        <dbReference type="EMBL" id="RTH21865.1"/>
    </source>
</evidence>
<comment type="caution">
    <text evidence="5">The sequence shown here is derived from an EMBL/GenBank/DDBJ whole genome shotgun (WGS) entry which is preliminary data.</text>
</comment>
<evidence type="ECO:0000313" key="7">
    <source>
        <dbReference type="Proteomes" id="UP000053099"/>
    </source>
</evidence>
<feature type="binding site" evidence="4">
    <location>
        <position position="65"/>
    </location>
    <ligand>
        <name>a divalent metal cation</name>
        <dbReference type="ChEBI" id="CHEBI:60240"/>
        <label>1</label>
    </ligand>
</feature>
<dbReference type="EMBL" id="LJJR01000022">
    <property type="protein sequence ID" value="KPD29420.1"/>
    <property type="molecule type" value="Genomic_DNA"/>
</dbReference>
<accession>A0A0N1KP97</accession>